<proteinExistence type="predicted"/>
<dbReference type="InterPro" id="IPR031355">
    <property type="entry name" value="YBL010C/LAA2-like"/>
</dbReference>
<organism evidence="2 3">
    <name type="scientific">Thamnocephalis sphaerospora</name>
    <dbReference type="NCBI Taxonomy" id="78915"/>
    <lineage>
        <taxon>Eukaryota</taxon>
        <taxon>Fungi</taxon>
        <taxon>Fungi incertae sedis</taxon>
        <taxon>Zoopagomycota</taxon>
        <taxon>Zoopagomycotina</taxon>
        <taxon>Zoopagomycetes</taxon>
        <taxon>Zoopagales</taxon>
        <taxon>Sigmoideomycetaceae</taxon>
        <taxon>Thamnocephalis</taxon>
    </lineage>
</organism>
<dbReference type="STRING" id="78915.A0A4P9XJF3"/>
<name>A0A4P9XJF3_9FUNG</name>
<evidence type="ECO:0000313" key="3">
    <source>
        <dbReference type="Proteomes" id="UP000271241"/>
    </source>
</evidence>
<feature type="compositionally biased region" description="Polar residues" evidence="1">
    <location>
        <begin position="277"/>
        <end position="308"/>
    </location>
</feature>
<dbReference type="Pfam" id="PF17104">
    <property type="entry name" value="YBL010C_LAA2"/>
    <property type="match status" value="1"/>
</dbReference>
<evidence type="ECO:0000313" key="2">
    <source>
        <dbReference type="EMBL" id="RKP05882.1"/>
    </source>
</evidence>
<protein>
    <submittedName>
        <fullName evidence="2">Uncharacterized protein</fullName>
    </submittedName>
</protein>
<dbReference type="AlphaFoldDB" id="A0A4P9XJF3"/>
<reference evidence="3" key="1">
    <citation type="journal article" date="2018" name="Nat. Microbiol.">
        <title>Leveraging single-cell genomics to expand the fungal tree of life.</title>
        <authorList>
            <person name="Ahrendt S.R."/>
            <person name="Quandt C.A."/>
            <person name="Ciobanu D."/>
            <person name="Clum A."/>
            <person name="Salamov A."/>
            <person name="Andreopoulos B."/>
            <person name="Cheng J.F."/>
            <person name="Woyke T."/>
            <person name="Pelin A."/>
            <person name="Henrissat B."/>
            <person name="Reynolds N.K."/>
            <person name="Benny G.L."/>
            <person name="Smith M.E."/>
            <person name="James T.Y."/>
            <person name="Grigoriev I.V."/>
        </authorList>
    </citation>
    <scope>NUCLEOTIDE SEQUENCE [LARGE SCALE GENOMIC DNA]</scope>
    <source>
        <strain evidence="3">RSA 1356</strain>
    </source>
</reference>
<dbReference type="EMBL" id="KZ993008">
    <property type="protein sequence ID" value="RKP05882.1"/>
    <property type="molecule type" value="Genomic_DNA"/>
</dbReference>
<sequence>DSAVATVLDDTSVDPSLGDQADDNNDAAITSVSVEDGKEDSVDGSDGTNANIDSSGEDNETGGDVTVNVNMVDEADIQDGGDDFGTFAANDDIPTGEASADNGDDDDDFGDFDDFAAGGDDAFGEVDADFGDFGGFADASAASAVAESDTAVPVPQQHTVAAEAPQLPECKTLPWIDITAISKDELIQQMTEQLLLKQPLPWSSTDVVVEDSVDTLESLSEQLGTSLAQLAAPWDEATAFQWRRSQTRAAFMKSLGFIADTPAAPGAAGPLPAITPKSQRPINSSPMRPTQSAGHARSPTSVSLRSPTAAGSSSIFITGALDTPFNETRARTLVAFPPDNLRTLSAAALMEMRDELAALERGAVGELHRCLDRREQANIDSERHHKAIEMLASQAQKRKESEIARQRKAAASGGFKQRFAMITRIQRTRTPEAKDVPAAPPAGGSQNTDGRGRNGRRLSM</sequence>
<dbReference type="Proteomes" id="UP000271241">
    <property type="component" value="Unassembled WGS sequence"/>
</dbReference>
<dbReference type="OrthoDB" id="5598859at2759"/>
<gene>
    <name evidence="2" type="ORF">THASP1DRAFT_32291</name>
</gene>
<accession>A0A4P9XJF3</accession>
<feature type="compositionally biased region" description="Acidic residues" evidence="1">
    <location>
        <begin position="73"/>
        <end position="82"/>
    </location>
</feature>
<feature type="region of interest" description="Disordered" evidence="1">
    <location>
        <begin position="396"/>
        <end position="460"/>
    </location>
</feature>
<evidence type="ECO:0000256" key="1">
    <source>
        <dbReference type="SAM" id="MobiDB-lite"/>
    </source>
</evidence>
<feature type="compositionally biased region" description="Acidic residues" evidence="1">
    <location>
        <begin position="102"/>
        <end position="112"/>
    </location>
</feature>
<feature type="region of interest" description="Disordered" evidence="1">
    <location>
        <begin position="268"/>
        <end position="308"/>
    </location>
</feature>
<feature type="non-terminal residue" evidence="2">
    <location>
        <position position="1"/>
    </location>
</feature>
<feature type="region of interest" description="Disordered" evidence="1">
    <location>
        <begin position="1"/>
        <end position="112"/>
    </location>
</feature>
<keyword evidence="3" id="KW-1185">Reference proteome</keyword>